<dbReference type="GO" id="GO:0008803">
    <property type="term" value="F:bis(5'-nucleosyl)-tetraphosphatase (symmetrical) activity"/>
    <property type="evidence" value="ECO:0007669"/>
    <property type="project" value="TreeGrafter"/>
</dbReference>
<dbReference type="InterPro" id="IPR050126">
    <property type="entry name" value="Ap4A_hydrolase"/>
</dbReference>
<evidence type="ECO:0000313" key="3">
    <source>
        <dbReference type="Proteomes" id="UP000238220"/>
    </source>
</evidence>
<organism evidence="2 3">
    <name type="scientific">Solimonas fluminis</name>
    <dbReference type="NCBI Taxonomy" id="2086571"/>
    <lineage>
        <taxon>Bacteria</taxon>
        <taxon>Pseudomonadati</taxon>
        <taxon>Pseudomonadota</taxon>
        <taxon>Gammaproteobacteria</taxon>
        <taxon>Nevskiales</taxon>
        <taxon>Nevskiaceae</taxon>
        <taxon>Solimonas</taxon>
    </lineage>
</organism>
<proteinExistence type="predicted"/>
<accession>A0A2S5TJS0</accession>
<dbReference type="OrthoDB" id="5296354at2"/>
<dbReference type="SUPFAM" id="SSF56300">
    <property type="entry name" value="Metallo-dependent phosphatases"/>
    <property type="match status" value="1"/>
</dbReference>
<reference evidence="2 3" key="1">
    <citation type="submission" date="2018-02" db="EMBL/GenBank/DDBJ databases">
        <title>Genome sequencing of Solimonas sp. HR-BB.</title>
        <authorList>
            <person name="Lee Y."/>
            <person name="Jeon C.O."/>
        </authorList>
    </citation>
    <scope>NUCLEOTIDE SEQUENCE [LARGE SCALE GENOMIC DNA]</scope>
    <source>
        <strain evidence="2 3">HR-BB</strain>
    </source>
</reference>
<protein>
    <recommendedName>
        <fullName evidence="1">Calcineurin-like phosphoesterase domain-containing protein</fullName>
    </recommendedName>
</protein>
<dbReference type="Pfam" id="PF00149">
    <property type="entry name" value="Metallophos"/>
    <property type="match status" value="1"/>
</dbReference>
<comment type="caution">
    <text evidence="2">The sequence shown here is derived from an EMBL/GenBank/DDBJ whole genome shotgun (WGS) entry which is preliminary data.</text>
</comment>
<dbReference type="PANTHER" id="PTHR42850">
    <property type="entry name" value="METALLOPHOSPHOESTERASE"/>
    <property type="match status" value="1"/>
</dbReference>
<dbReference type="AlphaFoldDB" id="A0A2S5TJS0"/>
<dbReference type="GO" id="GO:0110154">
    <property type="term" value="P:RNA decapping"/>
    <property type="evidence" value="ECO:0007669"/>
    <property type="project" value="TreeGrafter"/>
</dbReference>
<dbReference type="EMBL" id="PSNW01000002">
    <property type="protein sequence ID" value="PPE75229.1"/>
    <property type="molecule type" value="Genomic_DNA"/>
</dbReference>
<dbReference type="PANTHER" id="PTHR42850:SF11">
    <property type="entry name" value="BIS(5'-NUCLEOSYL)-TETRAPHOSPHATASE [SYMMETRICAL]"/>
    <property type="match status" value="1"/>
</dbReference>
<dbReference type="GO" id="GO:0016791">
    <property type="term" value="F:phosphatase activity"/>
    <property type="evidence" value="ECO:0007669"/>
    <property type="project" value="TreeGrafter"/>
</dbReference>
<dbReference type="InterPro" id="IPR004843">
    <property type="entry name" value="Calcineurin-like_PHP"/>
</dbReference>
<evidence type="ECO:0000313" key="2">
    <source>
        <dbReference type="EMBL" id="PPE75229.1"/>
    </source>
</evidence>
<dbReference type="Gene3D" id="3.60.21.10">
    <property type="match status" value="1"/>
</dbReference>
<sequence>MAPHMLFEKPFITLPPNSMGRDFCIGDLHGCLEMLNRLLFEVRFNPRQDRLFSVGDLVHRGPSSVECLRLAEKPWFYAVMGNHEAMQMGAYRGAISSERGLVYSMCEYFGPNDPLRPGNNDQARMEKILSRLPLAFEILLADGRKVGIVHAGLPNEWTWADVSDMHEHGSDLYERYGRLQRRILWDRSTTIAAGIASIPDIEKDIHRLYPPATRFEHELATCPVLGLDLLVSGHTTLASRQPLLARNRLHLDTGAGMEDGRLTLVELLSGYYWQVPDPRREPDMPVTEYASIPTTLPNLSWLSDSERAVLQVANEKSRDH</sequence>
<name>A0A2S5TJS0_9GAMM</name>
<dbReference type="InterPro" id="IPR029052">
    <property type="entry name" value="Metallo-depent_PP-like"/>
</dbReference>
<dbReference type="Proteomes" id="UP000238220">
    <property type="component" value="Unassembled WGS sequence"/>
</dbReference>
<keyword evidence="3" id="KW-1185">Reference proteome</keyword>
<feature type="domain" description="Calcineurin-like phosphoesterase" evidence="1">
    <location>
        <begin position="24"/>
        <end position="235"/>
    </location>
</feature>
<dbReference type="GO" id="GO:0005737">
    <property type="term" value="C:cytoplasm"/>
    <property type="evidence" value="ECO:0007669"/>
    <property type="project" value="TreeGrafter"/>
</dbReference>
<evidence type="ECO:0000259" key="1">
    <source>
        <dbReference type="Pfam" id="PF00149"/>
    </source>
</evidence>
<gene>
    <name evidence="2" type="ORF">C3942_06035</name>
</gene>